<dbReference type="PANTHER" id="PTHR43140:SF1">
    <property type="entry name" value="TYPE I RESTRICTION ENZYME ECOKI SPECIFICITY SUBUNIT"/>
    <property type="match status" value="1"/>
</dbReference>
<reference evidence="4 5" key="1">
    <citation type="submission" date="2016-10" db="EMBL/GenBank/DDBJ databases">
        <authorList>
            <person name="de Groot N.N."/>
        </authorList>
    </citation>
    <scope>NUCLEOTIDE SEQUENCE [LARGE SCALE GENOMIC DNA]</scope>
    <source>
        <strain evidence="4 5">Nm13</strain>
    </source>
</reference>
<dbReference type="SUPFAM" id="SSF116734">
    <property type="entry name" value="DNA methylase specificity domain"/>
    <property type="match status" value="1"/>
</dbReference>
<evidence type="ECO:0000256" key="2">
    <source>
        <dbReference type="ARBA" id="ARBA00023125"/>
    </source>
</evidence>
<dbReference type="InterPro" id="IPR051212">
    <property type="entry name" value="Type-I_RE_S_subunit"/>
</dbReference>
<keyword evidence="2" id="KW-0238">DNA-binding</keyword>
<dbReference type="AlphaFoldDB" id="A0A1H5VNV5"/>
<dbReference type="InterPro" id="IPR044946">
    <property type="entry name" value="Restrct_endonuc_typeI_TRD_sf"/>
</dbReference>
<accession>A0A1H5VNV5</accession>
<evidence type="ECO:0000256" key="3">
    <source>
        <dbReference type="SAM" id="MobiDB-lite"/>
    </source>
</evidence>
<feature type="compositionally biased region" description="Low complexity" evidence="3">
    <location>
        <begin position="16"/>
        <end position="34"/>
    </location>
</feature>
<organism evidence="4 5">
    <name type="scientific">Nitrosomonas ureae</name>
    <dbReference type="NCBI Taxonomy" id="44577"/>
    <lineage>
        <taxon>Bacteria</taxon>
        <taxon>Pseudomonadati</taxon>
        <taxon>Pseudomonadota</taxon>
        <taxon>Betaproteobacteria</taxon>
        <taxon>Nitrosomonadales</taxon>
        <taxon>Nitrosomonadaceae</taxon>
        <taxon>Nitrosomonas</taxon>
    </lineage>
</organism>
<evidence type="ECO:0000313" key="4">
    <source>
        <dbReference type="EMBL" id="SEF89015.1"/>
    </source>
</evidence>
<dbReference type="Gene3D" id="3.90.220.20">
    <property type="entry name" value="DNA methylase specificity domains"/>
    <property type="match status" value="1"/>
</dbReference>
<dbReference type="PANTHER" id="PTHR43140">
    <property type="entry name" value="TYPE-1 RESTRICTION ENZYME ECOKI SPECIFICITY PROTEIN"/>
    <property type="match status" value="1"/>
</dbReference>
<feature type="compositionally biased region" description="Gly residues" evidence="3">
    <location>
        <begin position="38"/>
        <end position="49"/>
    </location>
</feature>
<dbReference type="GO" id="GO:0003677">
    <property type="term" value="F:DNA binding"/>
    <property type="evidence" value="ECO:0007669"/>
    <property type="project" value="UniProtKB-KW"/>
</dbReference>
<evidence type="ECO:0000313" key="5">
    <source>
        <dbReference type="Proteomes" id="UP000236753"/>
    </source>
</evidence>
<dbReference type="Proteomes" id="UP000236753">
    <property type="component" value="Unassembled WGS sequence"/>
</dbReference>
<name>A0A1H5VNV5_9PROT</name>
<protein>
    <submittedName>
        <fullName evidence="4">Type I restriction enzyme, S subunit</fullName>
    </submittedName>
</protein>
<evidence type="ECO:0000256" key="1">
    <source>
        <dbReference type="ARBA" id="ARBA00022747"/>
    </source>
</evidence>
<feature type="region of interest" description="Disordered" evidence="3">
    <location>
        <begin position="1"/>
        <end position="54"/>
    </location>
</feature>
<dbReference type="GO" id="GO:0009307">
    <property type="term" value="P:DNA restriction-modification system"/>
    <property type="evidence" value="ECO:0007669"/>
    <property type="project" value="UniProtKB-KW"/>
</dbReference>
<gene>
    <name evidence="4" type="ORF">SAMN05216334_11376</name>
</gene>
<proteinExistence type="predicted"/>
<sequence length="271" mass="29299">MSAGTPGFASDKNQDTKTPTSKTTPATPTTTIPPFEKGGPGGIHGGPGGIIPKEPEWIHHLDICTTAETEKKSGRGRSGGNGTSVYGIKKLRELILELAVRGKLVPQDPNDEPAGELLKRIQAEKTRLIAEGKIKKDKPLPPISDEEKLFELPQGWEWTTLALISLINPRNNAEDNSSTSFVSMAMIGAKFNSSHEQEIRFWKEIKQGFTHFAEGDIGVAKITPCFENSKACIFSGLLNGIGAGTTELHIVRVINKTVDANSKLTRKGCLC</sequence>
<keyword evidence="1" id="KW-0680">Restriction system</keyword>
<dbReference type="EMBL" id="FNUX01000013">
    <property type="protein sequence ID" value="SEF89015.1"/>
    <property type="molecule type" value="Genomic_DNA"/>
</dbReference>
<dbReference type="RefSeq" id="WP_258039364.1">
    <property type="nucleotide sequence ID" value="NZ_FNUX01000013.1"/>
</dbReference>